<sequence>MFLSINFSNIAQYIINYFYNVIFLSTLIADFFELIWRVALLLFVCFLPFWTIWSAYLWVKLRGREKLVANIIGESTIKFKVKLHWSYILPQLSVYDFLKMHKIVSNLWNFFSIRIFLAENSCFVIKGLISPQIREIPIQNIVNITVTLSMIFGSRCGNIHIYHGEKTMLCSIANPLELKEILMAKPTNPNTIKNLSFMD</sequence>
<dbReference type="Proteomes" id="UP000002875">
    <property type="component" value="Plasmid pEMTOL01"/>
</dbReference>
<geneLocation type="plasmid" evidence="2 3">
    <name>pEMTOL01</name>
</geneLocation>
<keyword evidence="1" id="KW-0812">Transmembrane</keyword>
<keyword evidence="3" id="KW-1185">Reference proteome</keyword>
<dbReference type="EMBL" id="CP002962">
    <property type="protein sequence ID" value="AFK05599.1"/>
    <property type="molecule type" value="Genomic_DNA"/>
</dbReference>
<feature type="transmembrane region" description="Helical" evidence="1">
    <location>
        <begin position="38"/>
        <end position="59"/>
    </location>
</feature>
<evidence type="ECO:0000313" key="3">
    <source>
        <dbReference type="Proteomes" id="UP000002875"/>
    </source>
</evidence>
<gene>
    <name evidence="2" type="ordered locus">Emtol_0332</name>
</gene>
<keyword evidence="2" id="KW-0614">Plasmid</keyword>
<feature type="transmembrane region" description="Helical" evidence="1">
    <location>
        <begin position="12"/>
        <end position="32"/>
    </location>
</feature>
<accession>A0ABN4ASI0</accession>
<protein>
    <recommendedName>
        <fullName evidence="4">DUF304 domain-containing protein</fullName>
    </recommendedName>
</protein>
<organism evidence="2 3">
    <name type="scientific">Emticicia oligotrophica (strain DSM 17448 / CIP 109782 / MTCC 6937 / GPTSA100-15)</name>
    <dbReference type="NCBI Taxonomy" id="929562"/>
    <lineage>
        <taxon>Bacteria</taxon>
        <taxon>Pseudomonadati</taxon>
        <taxon>Bacteroidota</taxon>
        <taxon>Cytophagia</taxon>
        <taxon>Cytophagales</taxon>
        <taxon>Leadbetterellaceae</taxon>
        <taxon>Emticicia</taxon>
    </lineage>
</organism>
<proteinExistence type="predicted"/>
<keyword evidence="1" id="KW-1133">Transmembrane helix</keyword>
<evidence type="ECO:0000256" key="1">
    <source>
        <dbReference type="SAM" id="Phobius"/>
    </source>
</evidence>
<name>A0ABN4ASI0_EMTOG</name>
<keyword evidence="1" id="KW-0472">Membrane</keyword>
<reference evidence="2 3" key="1">
    <citation type="submission" date="2011-07" db="EMBL/GenBank/DDBJ databases">
        <title>The complete genome of plasmid 1 of Emticicia oligotrophica DSM 17448.</title>
        <authorList>
            <consortium name="US DOE Joint Genome Institute (JGI-PGF)"/>
            <person name="Lucas S."/>
            <person name="Han J."/>
            <person name="Lapidus A."/>
            <person name="Bruce D."/>
            <person name="Goodwin L."/>
            <person name="Pitluck S."/>
            <person name="Peters L."/>
            <person name="Kyrpides N."/>
            <person name="Mavromatis K."/>
            <person name="Ivanova N."/>
            <person name="Ovchinnikova G."/>
            <person name="Teshima H."/>
            <person name="Detter J.C."/>
            <person name="Tapia R."/>
            <person name="Han C."/>
            <person name="Land M."/>
            <person name="Hauser L."/>
            <person name="Markowitz V."/>
            <person name="Cheng J.-F."/>
            <person name="Hugenholtz P."/>
            <person name="Woyke T."/>
            <person name="Wu D."/>
            <person name="Tindall B."/>
            <person name="Pomrenke H."/>
            <person name="Brambilla E."/>
            <person name="Klenk H.-P."/>
            <person name="Eisen J.A."/>
        </authorList>
    </citation>
    <scope>NUCLEOTIDE SEQUENCE [LARGE SCALE GENOMIC DNA]</scope>
    <source>
        <strain evidence="3">DSM 17448 / GPTSA100-15</strain>
        <plasmid evidence="2 3">pEMTOL01</plasmid>
    </source>
</reference>
<evidence type="ECO:0000313" key="2">
    <source>
        <dbReference type="EMBL" id="AFK05599.1"/>
    </source>
</evidence>
<evidence type="ECO:0008006" key="4">
    <source>
        <dbReference type="Google" id="ProtNLM"/>
    </source>
</evidence>